<evidence type="ECO:0000256" key="1">
    <source>
        <dbReference type="ARBA" id="ARBA00005049"/>
    </source>
</evidence>
<dbReference type="SUPFAM" id="SSF52733">
    <property type="entry name" value="Nicotinate mononucleotide:5,6-dimethylbenzimidazole phosphoribosyltransferase (CobT)"/>
    <property type="match status" value="1"/>
</dbReference>
<evidence type="ECO:0000256" key="5">
    <source>
        <dbReference type="ARBA" id="ARBA00022573"/>
    </source>
</evidence>
<evidence type="ECO:0000256" key="6">
    <source>
        <dbReference type="ARBA" id="ARBA00022676"/>
    </source>
</evidence>
<dbReference type="PANTHER" id="PTHR43463">
    <property type="entry name" value="NICOTINATE-NUCLEOTIDE--DIMETHYLBENZIMIDAZOLE PHOSPHORIBOSYLTRANSFERASE"/>
    <property type="match status" value="1"/>
</dbReference>
<evidence type="ECO:0000256" key="7">
    <source>
        <dbReference type="ARBA" id="ARBA00022679"/>
    </source>
</evidence>
<dbReference type="Gene3D" id="1.10.1610.10">
    <property type="match status" value="1"/>
</dbReference>
<dbReference type="Gene3D" id="3.40.50.10210">
    <property type="match status" value="1"/>
</dbReference>
<dbReference type="AlphaFoldDB" id="A0A401YP17"/>
<keyword evidence="7 11" id="KW-0808">Transferase</keyword>
<dbReference type="CDD" id="cd02439">
    <property type="entry name" value="DMB-PRT_CobT"/>
    <property type="match status" value="1"/>
</dbReference>
<dbReference type="GO" id="GO:0008939">
    <property type="term" value="F:nicotinate-nucleotide-dimethylbenzimidazole phosphoribosyltransferase activity"/>
    <property type="evidence" value="ECO:0007669"/>
    <property type="project" value="UniProtKB-EC"/>
</dbReference>
<keyword evidence="5" id="KW-0169">Cobalamin biosynthesis</keyword>
<protein>
    <recommendedName>
        <fullName evidence="4">Nicotinate-nucleotide--dimethylbenzimidazole phosphoribosyltransferase</fullName>
        <ecNumber evidence="3">2.4.2.21</ecNumber>
    </recommendedName>
    <alternativeName>
        <fullName evidence="8">N(1)-alpha-phosphoribosyltransferase</fullName>
    </alternativeName>
</protein>
<keyword evidence="12" id="KW-1185">Reference proteome</keyword>
<gene>
    <name evidence="11" type="primary">cobT</name>
    <name evidence="11" type="ORF">EHYA_03991</name>
</gene>
<comment type="caution">
    <text evidence="11">The sequence shown here is derived from an EMBL/GenBank/DDBJ whole genome shotgun (WGS) entry which is preliminary data.</text>
</comment>
<dbReference type="Pfam" id="PF02277">
    <property type="entry name" value="DBI_PRT"/>
    <property type="match status" value="1"/>
</dbReference>
<dbReference type="InterPro" id="IPR003200">
    <property type="entry name" value="Nict_dMeBzImd_PRibTrfase"/>
</dbReference>
<dbReference type="GO" id="GO:0009236">
    <property type="term" value="P:cobalamin biosynthetic process"/>
    <property type="evidence" value="ECO:0007669"/>
    <property type="project" value="UniProtKB-KW"/>
</dbReference>
<name>A0A401YP17_9ACTN</name>
<comment type="catalytic activity">
    <reaction evidence="9">
        <text>5,6-dimethylbenzimidazole + nicotinate beta-D-ribonucleotide = alpha-ribazole 5'-phosphate + nicotinate + H(+)</text>
        <dbReference type="Rhea" id="RHEA:11196"/>
        <dbReference type="ChEBI" id="CHEBI:15378"/>
        <dbReference type="ChEBI" id="CHEBI:15890"/>
        <dbReference type="ChEBI" id="CHEBI:32544"/>
        <dbReference type="ChEBI" id="CHEBI:57502"/>
        <dbReference type="ChEBI" id="CHEBI:57918"/>
        <dbReference type="EC" id="2.4.2.21"/>
    </reaction>
</comment>
<reference evidence="11 12" key="1">
    <citation type="submission" date="2018-12" db="EMBL/GenBank/DDBJ databases">
        <title>Draft genome sequence of Embleya hyalina NBRC 13850T.</title>
        <authorList>
            <person name="Komaki H."/>
            <person name="Hosoyama A."/>
            <person name="Kimura A."/>
            <person name="Ichikawa N."/>
            <person name="Tamura T."/>
        </authorList>
    </citation>
    <scope>NUCLEOTIDE SEQUENCE [LARGE SCALE GENOMIC DNA]</scope>
    <source>
        <strain evidence="11 12">NBRC 13850</strain>
    </source>
</reference>
<sequence>MGKTNPSAPRRNRRAGDNYPDQVTIDLDSLAAQVERPDDDARARVRTHLADLAGAPSAYGRLEELAIRYASIRGGETTAPIGAPRVVLFAADHGVAAHGVSVRPPGWTAREVRATLAGTTPAATFAAALEAPIRVVDIAVDAEPDAFPEPIVRDRIRRGSGALDSADALAPGEAEAAFRVGTEIADAEIDSGADVLLLGSLGAAATTPAAVLIGALTGMDAAAVIGRGSGIDDATWIRKCATIRDALRRARPVLGDPMRLLGVSGGADFAAMTGFLLQCSVRRTPVLLDDVSTAAAALVAQRISYRAPDWWLAGHVTPEPGHVKALDRLALEPILDYRVRGGEGVGALLALPVLRAAVDLVARVQPTP</sequence>
<dbReference type="InterPro" id="IPR036087">
    <property type="entry name" value="Nict_dMeBzImd_PRibTrfase_sf"/>
</dbReference>
<organism evidence="11 12">
    <name type="scientific">Embleya hyalina</name>
    <dbReference type="NCBI Taxonomy" id="516124"/>
    <lineage>
        <taxon>Bacteria</taxon>
        <taxon>Bacillati</taxon>
        <taxon>Actinomycetota</taxon>
        <taxon>Actinomycetes</taxon>
        <taxon>Kitasatosporales</taxon>
        <taxon>Streptomycetaceae</taxon>
        <taxon>Embleya</taxon>
    </lineage>
</organism>
<evidence type="ECO:0000313" key="12">
    <source>
        <dbReference type="Proteomes" id="UP000286931"/>
    </source>
</evidence>
<evidence type="ECO:0000256" key="10">
    <source>
        <dbReference type="SAM" id="MobiDB-lite"/>
    </source>
</evidence>
<evidence type="ECO:0000313" key="11">
    <source>
        <dbReference type="EMBL" id="GCD96306.1"/>
    </source>
</evidence>
<evidence type="ECO:0000256" key="4">
    <source>
        <dbReference type="ARBA" id="ARBA00015486"/>
    </source>
</evidence>
<evidence type="ECO:0000256" key="9">
    <source>
        <dbReference type="ARBA" id="ARBA00047340"/>
    </source>
</evidence>
<evidence type="ECO:0000256" key="8">
    <source>
        <dbReference type="ARBA" id="ARBA00030686"/>
    </source>
</evidence>
<evidence type="ECO:0000256" key="2">
    <source>
        <dbReference type="ARBA" id="ARBA00007110"/>
    </source>
</evidence>
<dbReference type="NCBIfam" id="NF000996">
    <property type="entry name" value="PRK00105.1"/>
    <property type="match status" value="1"/>
</dbReference>
<comment type="similarity">
    <text evidence="2">Belongs to the CobT family.</text>
</comment>
<dbReference type="UniPathway" id="UPA00061">
    <property type="reaction ID" value="UER00516"/>
</dbReference>
<proteinExistence type="inferred from homology"/>
<evidence type="ECO:0000256" key="3">
    <source>
        <dbReference type="ARBA" id="ARBA00011991"/>
    </source>
</evidence>
<feature type="region of interest" description="Disordered" evidence="10">
    <location>
        <begin position="1"/>
        <end position="22"/>
    </location>
</feature>
<comment type="pathway">
    <text evidence="1">Nucleoside biosynthesis; alpha-ribazole biosynthesis; alpha-ribazole from 5,6-dimethylbenzimidazole: step 1/2.</text>
</comment>
<dbReference type="InterPro" id="IPR023195">
    <property type="entry name" value="Nict_dMeBzImd_PRibTrfase_N"/>
</dbReference>
<accession>A0A401YP17</accession>
<dbReference type="PANTHER" id="PTHR43463:SF1">
    <property type="entry name" value="NICOTINATE-NUCLEOTIDE--DIMETHYLBENZIMIDAZOLE PHOSPHORIBOSYLTRANSFERASE"/>
    <property type="match status" value="1"/>
</dbReference>
<keyword evidence="6 11" id="KW-0328">Glycosyltransferase</keyword>
<dbReference type="EMBL" id="BIFH01000020">
    <property type="protein sequence ID" value="GCD96306.1"/>
    <property type="molecule type" value="Genomic_DNA"/>
</dbReference>
<dbReference type="EC" id="2.4.2.21" evidence="3"/>
<dbReference type="Proteomes" id="UP000286931">
    <property type="component" value="Unassembled WGS sequence"/>
</dbReference>